<evidence type="ECO:0000256" key="4">
    <source>
        <dbReference type="ARBA" id="ARBA00023159"/>
    </source>
</evidence>
<keyword evidence="3 7" id="KW-0805">Transcription regulation</keyword>
<evidence type="ECO:0000313" key="8">
    <source>
        <dbReference type="EMBL" id="TPX46295.1"/>
    </source>
</evidence>
<accession>A0A507D4R2</accession>
<comment type="subunit">
    <text evidence="7">Component of the Mediator complex.</text>
</comment>
<dbReference type="OrthoDB" id="2139846at2759"/>
<sequence>MQTLDRTQFDFLPQLTASLLKLAGDPTQSSGSISTDSMRADSAEMAEFRQAIEEAKEKVLAAKLYCATLPGMDLSREQQDTQLNACLTELEAKTTQLAKYKSLSIFQNASNEPPTAATSNASK</sequence>
<proteinExistence type="inferred from homology"/>
<comment type="function">
    <text evidence="7">Component of the Mediator complex, a coactivator involved in the regulated transcription of nearly all RNA polymerase II-dependent genes. Mediator functions as a bridge to convey information from gene-specific regulatory proteins to the basal RNA polymerase II transcription machinery. Mediator is recruited to promoters by direct interactions with regulatory proteins and serves as a scaffold for the assembly of a functional preinitiation complex with RNA polymerase II and the general transcription factors.</text>
</comment>
<comment type="subcellular location">
    <subcellularLocation>
        <location evidence="1 7">Nucleus</location>
    </subcellularLocation>
</comment>
<evidence type="ECO:0000256" key="7">
    <source>
        <dbReference type="RuleBase" id="RU364145"/>
    </source>
</evidence>
<evidence type="ECO:0000313" key="9">
    <source>
        <dbReference type="Proteomes" id="UP000320333"/>
    </source>
</evidence>
<dbReference type="AlphaFoldDB" id="A0A507D4R2"/>
<keyword evidence="9" id="KW-1185">Reference proteome</keyword>
<evidence type="ECO:0000256" key="6">
    <source>
        <dbReference type="ARBA" id="ARBA00023242"/>
    </source>
</evidence>
<reference evidence="8 9" key="1">
    <citation type="journal article" date="2019" name="Sci. Rep.">
        <title>Comparative genomics of chytrid fungi reveal insights into the obligate biotrophic and pathogenic lifestyle of Synchytrium endobioticum.</title>
        <authorList>
            <person name="van de Vossenberg B.T.L.H."/>
            <person name="Warris S."/>
            <person name="Nguyen H.D.T."/>
            <person name="van Gent-Pelzer M.P.E."/>
            <person name="Joly D.L."/>
            <person name="van de Geest H.C."/>
            <person name="Bonants P.J.M."/>
            <person name="Smith D.S."/>
            <person name="Levesque C.A."/>
            <person name="van der Lee T.A.J."/>
        </authorList>
    </citation>
    <scope>NUCLEOTIDE SEQUENCE [LARGE SCALE GENOMIC DNA]</scope>
    <source>
        <strain evidence="8 9">CBS 675.73</strain>
    </source>
</reference>
<protein>
    <recommendedName>
        <fullName evidence="7">Mediator of RNA polymerase II transcription subunit 9</fullName>
    </recommendedName>
    <alternativeName>
        <fullName evidence="7">Mediator complex subunit 9</fullName>
    </alternativeName>
</protein>
<comment type="similarity">
    <text evidence="2 7">Belongs to the Mediator complex subunit 9 family.</text>
</comment>
<keyword evidence="4 7" id="KW-0010">Activator</keyword>
<comment type="caution">
    <text evidence="8">The sequence shown here is derived from an EMBL/GenBank/DDBJ whole genome shotgun (WGS) entry which is preliminary data.</text>
</comment>
<dbReference type="GO" id="GO:0016592">
    <property type="term" value="C:mediator complex"/>
    <property type="evidence" value="ECO:0007669"/>
    <property type="project" value="InterPro"/>
</dbReference>
<dbReference type="Pfam" id="PF07544">
    <property type="entry name" value="Med9"/>
    <property type="match status" value="1"/>
</dbReference>
<gene>
    <name evidence="7" type="primary">MED9</name>
    <name evidence="8" type="ORF">CcCBS67573_g10323</name>
</gene>
<dbReference type="Proteomes" id="UP000320333">
    <property type="component" value="Unassembled WGS sequence"/>
</dbReference>
<keyword evidence="5 7" id="KW-0804">Transcription</keyword>
<dbReference type="InterPro" id="IPR011425">
    <property type="entry name" value="Med9"/>
</dbReference>
<organism evidence="8 9">
    <name type="scientific">Chytriomyces confervae</name>
    <dbReference type="NCBI Taxonomy" id="246404"/>
    <lineage>
        <taxon>Eukaryota</taxon>
        <taxon>Fungi</taxon>
        <taxon>Fungi incertae sedis</taxon>
        <taxon>Chytridiomycota</taxon>
        <taxon>Chytridiomycota incertae sedis</taxon>
        <taxon>Chytridiomycetes</taxon>
        <taxon>Chytridiales</taxon>
        <taxon>Chytriomycetaceae</taxon>
        <taxon>Chytriomyces</taxon>
    </lineage>
</organism>
<evidence type="ECO:0000256" key="2">
    <source>
        <dbReference type="ARBA" id="ARBA00008089"/>
    </source>
</evidence>
<evidence type="ECO:0000256" key="5">
    <source>
        <dbReference type="ARBA" id="ARBA00023163"/>
    </source>
</evidence>
<dbReference type="GO" id="GO:0006357">
    <property type="term" value="P:regulation of transcription by RNA polymerase II"/>
    <property type="evidence" value="ECO:0007669"/>
    <property type="project" value="InterPro"/>
</dbReference>
<evidence type="ECO:0000256" key="3">
    <source>
        <dbReference type="ARBA" id="ARBA00023015"/>
    </source>
</evidence>
<keyword evidence="6 7" id="KW-0539">Nucleus</keyword>
<name>A0A507D4R2_9FUNG</name>
<dbReference type="GO" id="GO:0003712">
    <property type="term" value="F:transcription coregulator activity"/>
    <property type="evidence" value="ECO:0007669"/>
    <property type="project" value="InterPro"/>
</dbReference>
<dbReference type="EMBL" id="QEAP01001371">
    <property type="protein sequence ID" value="TPX46295.1"/>
    <property type="molecule type" value="Genomic_DNA"/>
</dbReference>
<evidence type="ECO:0000256" key="1">
    <source>
        <dbReference type="ARBA" id="ARBA00004123"/>
    </source>
</evidence>